<name>A0ABQ5K646_9EUKA</name>
<dbReference type="EMBL" id="BQXS01012667">
    <property type="protein sequence ID" value="GKT26624.1"/>
    <property type="molecule type" value="Genomic_DNA"/>
</dbReference>
<evidence type="ECO:0000313" key="3">
    <source>
        <dbReference type="Proteomes" id="UP001057375"/>
    </source>
</evidence>
<sequence length="337" mass="38347">MPKFKKKERFFFTKQKIFLLIISGLTLQVLYTSLKDFSKQIETIEDFTFDVSSESHINHKTESNTSTFTLLSTVIVAFIHLITQIIKSATASKDGTAKDISDSIERSRYLHTIIEDIKEFIFNRYHDKHGTGKKYERRPFKSVIFVKNKPSGEQIVVGDADGIVKMRQAESALVSSYPYPYLGGYSMPRLEMGHHDLSEGELSDYHQGGMDRRSPLSHIRTPRRPSAPVCRSCDFDSQISSPVGGSQLGRMPYGYSPRPQHEFPDYPVSADRGEPLSNDGDETIIYESDEHESSSEPTKHLDNILEKLVDARPMTEEERKMLITQASQQLLKNLSEE</sequence>
<organism evidence="2 3">
    <name type="scientific">Aduncisulcus paluster</name>
    <dbReference type="NCBI Taxonomy" id="2918883"/>
    <lineage>
        <taxon>Eukaryota</taxon>
        <taxon>Metamonada</taxon>
        <taxon>Carpediemonas-like organisms</taxon>
        <taxon>Aduncisulcus</taxon>
    </lineage>
</organism>
<protein>
    <submittedName>
        <fullName evidence="2">Uncharacterized protein</fullName>
    </submittedName>
</protein>
<feature type="region of interest" description="Disordered" evidence="1">
    <location>
        <begin position="256"/>
        <end position="281"/>
    </location>
</feature>
<accession>A0ABQ5K646</accession>
<proteinExistence type="predicted"/>
<dbReference type="Proteomes" id="UP001057375">
    <property type="component" value="Unassembled WGS sequence"/>
</dbReference>
<comment type="caution">
    <text evidence="2">The sequence shown here is derived from an EMBL/GenBank/DDBJ whole genome shotgun (WGS) entry which is preliminary data.</text>
</comment>
<feature type="region of interest" description="Disordered" evidence="1">
    <location>
        <begin position="199"/>
        <end position="233"/>
    </location>
</feature>
<evidence type="ECO:0000313" key="2">
    <source>
        <dbReference type="EMBL" id="GKT26624.1"/>
    </source>
</evidence>
<keyword evidence="3" id="KW-1185">Reference proteome</keyword>
<evidence type="ECO:0000256" key="1">
    <source>
        <dbReference type="SAM" id="MobiDB-lite"/>
    </source>
</evidence>
<reference evidence="2" key="1">
    <citation type="submission" date="2022-03" db="EMBL/GenBank/DDBJ databases">
        <title>Draft genome sequence of Aduncisulcus paluster, a free-living microaerophilic Fornicata.</title>
        <authorList>
            <person name="Yuyama I."/>
            <person name="Kume K."/>
            <person name="Tamura T."/>
            <person name="Inagaki Y."/>
            <person name="Hashimoto T."/>
        </authorList>
    </citation>
    <scope>NUCLEOTIDE SEQUENCE</scope>
    <source>
        <strain evidence="2">NY0171</strain>
    </source>
</reference>
<gene>
    <name evidence="2" type="ORF">ADUPG1_013422</name>
</gene>